<keyword evidence="7 10" id="KW-1133">Transmembrane helix</keyword>
<evidence type="ECO:0000256" key="7">
    <source>
        <dbReference type="ARBA" id="ARBA00022989"/>
    </source>
</evidence>
<organism evidence="11 12">
    <name type="scientific">Hungatella hathewayi WAL-18680</name>
    <dbReference type="NCBI Taxonomy" id="742737"/>
    <lineage>
        <taxon>Bacteria</taxon>
        <taxon>Bacillati</taxon>
        <taxon>Bacillota</taxon>
        <taxon>Clostridia</taxon>
        <taxon>Lachnospirales</taxon>
        <taxon>Lachnospiraceae</taxon>
        <taxon>Hungatella</taxon>
    </lineage>
</organism>
<dbReference type="PIRSF" id="PIRSF006603">
    <property type="entry name" value="DinF"/>
    <property type="match status" value="1"/>
</dbReference>
<dbReference type="GO" id="GO:0046677">
    <property type="term" value="P:response to antibiotic"/>
    <property type="evidence" value="ECO:0007669"/>
    <property type="project" value="UniProtKB-KW"/>
</dbReference>
<dbReference type="GO" id="GO:0005886">
    <property type="term" value="C:plasma membrane"/>
    <property type="evidence" value="ECO:0007669"/>
    <property type="project" value="UniProtKB-SubCell"/>
</dbReference>
<protein>
    <recommendedName>
        <fullName evidence="3">Multidrug export protein MepA</fullName>
    </recommendedName>
</protein>
<feature type="transmembrane region" description="Helical" evidence="10">
    <location>
        <begin position="408"/>
        <end position="426"/>
    </location>
</feature>
<comment type="similarity">
    <text evidence="2">Belongs to the multi antimicrobial extrusion (MATE) (TC 2.A.66.1) family. MepA subfamily.</text>
</comment>
<sequence>MNNTTTIRTEAEQSPFATDPIGKLIARFAIPCVISLLVNALYNIVDQIFIGRGVGYLGNGATNVVFPITVIALAVALLIGDGGAAYLSLRLGEGDKESAQKGVGNAVTMVTIAGLVMLVAALLFMEPIVNLFGATDNLRPYALDYGYIIAIGLPFTMISTALNSIIRADGSPKFAMMSMLLGAIINTILDPIFIFPLQMGVQGAAIATILGQMASFAVSAAYLRHFKSVDMKKSCLRLDNAICRRVLGLGISSFITQLSITVVMGVSNNLLTTYGAQSVYGAEIPLTAMGIVMKVNQILISILVGIAAGSQPIIGYNYGAGDHARVKKTLFIAISAAEAVTIVAFLVFQFFPMSVVSLFGSEEGLYNEFAVKCFRIFLLFCVLNGFQTVAGIYMQAIGKPIKAAAISLSRQIVFMIPAAIILPIFMGVEGVLWAGPVADGLAFILALVLTMLEIRHLNRNREAENQTAPGSIAICAEQ</sequence>
<dbReference type="PANTHER" id="PTHR43823">
    <property type="entry name" value="SPORULATION PROTEIN YKVU"/>
    <property type="match status" value="1"/>
</dbReference>
<dbReference type="InterPro" id="IPR045070">
    <property type="entry name" value="MATE_MepA-like"/>
</dbReference>
<feature type="transmembrane region" description="Helical" evidence="10">
    <location>
        <begin position="145"/>
        <end position="166"/>
    </location>
</feature>
<dbReference type="PATRIC" id="fig|742737.3.peg.2217"/>
<dbReference type="Proteomes" id="UP000005384">
    <property type="component" value="Unassembled WGS sequence"/>
</dbReference>
<evidence type="ECO:0000256" key="1">
    <source>
        <dbReference type="ARBA" id="ARBA00004651"/>
    </source>
</evidence>
<keyword evidence="5" id="KW-1003">Cell membrane</keyword>
<dbReference type="HOGENOM" id="CLU_012893_0_0_9"/>
<evidence type="ECO:0000256" key="4">
    <source>
        <dbReference type="ARBA" id="ARBA00022448"/>
    </source>
</evidence>
<evidence type="ECO:0000256" key="9">
    <source>
        <dbReference type="ARBA" id="ARBA00023251"/>
    </source>
</evidence>
<feature type="transmembrane region" description="Helical" evidence="10">
    <location>
        <begin position="330"/>
        <end position="351"/>
    </location>
</feature>
<feature type="transmembrane region" description="Helical" evidence="10">
    <location>
        <begin position="376"/>
        <end position="396"/>
    </location>
</feature>
<dbReference type="Pfam" id="PF01554">
    <property type="entry name" value="MatE"/>
    <property type="match status" value="2"/>
</dbReference>
<feature type="transmembrane region" description="Helical" evidence="10">
    <location>
        <begin position="246"/>
        <end position="266"/>
    </location>
</feature>
<evidence type="ECO:0000256" key="2">
    <source>
        <dbReference type="ARBA" id="ARBA00008417"/>
    </source>
</evidence>
<dbReference type="InterPro" id="IPR051327">
    <property type="entry name" value="MATE_MepA_subfamily"/>
</dbReference>
<reference evidence="11 12" key="1">
    <citation type="submission" date="2011-08" db="EMBL/GenBank/DDBJ databases">
        <title>The Genome Sequence of Clostridium hathewayi WAL-18680.</title>
        <authorList>
            <consortium name="The Broad Institute Genome Sequencing Platform"/>
            <person name="Earl A."/>
            <person name="Ward D."/>
            <person name="Feldgarden M."/>
            <person name="Gevers D."/>
            <person name="Finegold S.M."/>
            <person name="Summanen P.H."/>
            <person name="Molitoris D.R."/>
            <person name="Song M."/>
            <person name="Daigneault M."/>
            <person name="Allen-Vercoe E."/>
            <person name="Young S.K."/>
            <person name="Zeng Q."/>
            <person name="Gargeya S."/>
            <person name="Fitzgerald M."/>
            <person name="Haas B."/>
            <person name="Abouelleil A."/>
            <person name="Alvarado L."/>
            <person name="Arachchi H.M."/>
            <person name="Berlin A."/>
            <person name="Brown A."/>
            <person name="Chapman S.B."/>
            <person name="Chen Z."/>
            <person name="Dunbar C."/>
            <person name="Freedman E."/>
            <person name="Gearin G."/>
            <person name="Gellesch M."/>
            <person name="Goldberg J."/>
            <person name="Griggs A."/>
            <person name="Gujja S."/>
            <person name="Heiman D."/>
            <person name="Howarth C."/>
            <person name="Larson L."/>
            <person name="Lui A."/>
            <person name="MacDonald P.J.P."/>
            <person name="Montmayeur A."/>
            <person name="Murphy C."/>
            <person name="Neiman D."/>
            <person name="Pearson M."/>
            <person name="Priest M."/>
            <person name="Roberts A."/>
            <person name="Saif S."/>
            <person name="Shea T."/>
            <person name="Shenoy N."/>
            <person name="Sisk P."/>
            <person name="Stolte C."/>
            <person name="Sykes S."/>
            <person name="Wortman J."/>
            <person name="Nusbaum C."/>
            <person name="Birren B."/>
        </authorList>
    </citation>
    <scope>NUCLEOTIDE SEQUENCE [LARGE SCALE GENOMIC DNA]</scope>
    <source>
        <strain evidence="11 12">WAL-18680</strain>
    </source>
</reference>
<keyword evidence="6 10" id="KW-0812">Transmembrane</keyword>
<dbReference type="NCBIfam" id="TIGR00797">
    <property type="entry name" value="matE"/>
    <property type="match status" value="1"/>
</dbReference>
<comment type="subcellular location">
    <subcellularLocation>
        <location evidence="1">Cell membrane</location>
        <topology evidence="1">Multi-pass membrane protein</topology>
    </subcellularLocation>
</comment>
<name>G5IFB4_9FIRM</name>
<feature type="transmembrane region" description="Helical" evidence="10">
    <location>
        <begin position="203"/>
        <end position="225"/>
    </location>
</feature>
<evidence type="ECO:0000256" key="8">
    <source>
        <dbReference type="ARBA" id="ARBA00023136"/>
    </source>
</evidence>
<dbReference type="GO" id="GO:0015297">
    <property type="term" value="F:antiporter activity"/>
    <property type="evidence" value="ECO:0007669"/>
    <property type="project" value="InterPro"/>
</dbReference>
<keyword evidence="4" id="KW-0813">Transport</keyword>
<dbReference type="CDD" id="cd13143">
    <property type="entry name" value="MATE_MepA_like"/>
    <property type="match status" value="1"/>
</dbReference>
<feature type="transmembrane region" description="Helical" evidence="10">
    <location>
        <begin position="178"/>
        <end position="197"/>
    </location>
</feature>
<dbReference type="GO" id="GO:0042910">
    <property type="term" value="F:xenobiotic transmembrane transporter activity"/>
    <property type="evidence" value="ECO:0007669"/>
    <property type="project" value="InterPro"/>
</dbReference>
<evidence type="ECO:0000256" key="10">
    <source>
        <dbReference type="SAM" id="Phobius"/>
    </source>
</evidence>
<feature type="transmembrane region" description="Helical" evidence="10">
    <location>
        <begin position="432"/>
        <end position="452"/>
    </location>
</feature>
<evidence type="ECO:0000256" key="5">
    <source>
        <dbReference type="ARBA" id="ARBA00022475"/>
    </source>
</evidence>
<dbReference type="EMBL" id="ADLN01000044">
    <property type="protein sequence ID" value="EHI59860.1"/>
    <property type="molecule type" value="Genomic_DNA"/>
</dbReference>
<dbReference type="OrthoDB" id="9811110at2"/>
<feature type="transmembrane region" description="Helical" evidence="10">
    <location>
        <begin position="24"/>
        <end position="45"/>
    </location>
</feature>
<dbReference type="AlphaFoldDB" id="G5IFB4"/>
<comment type="caution">
    <text evidence="11">The sequence shown here is derived from an EMBL/GenBank/DDBJ whole genome shotgun (WGS) entry which is preliminary data.</text>
</comment>
<dbReference type="RefSeq" id="WP_006780171.1">
    <property type="nucleotide sequence ID" value="NZ_CP040506.1"/>
</dbReference>
<keyword evidence="12" id="KW-1185">Reference proteome</keyword>
<feature type="transmembrane region" description="Helical" evidence="10">
    <location>
        <begin position="65"/>
        <end position="91"/>
    </location>
</feature>
<dbReference type="PANTHER" id="PTHR43823:SF3">
    <property type="entry name" value="MULTIDRUG EXPORT PROTEIN MEPA"/>
    <property type="match status" value="1"/>
</dbReference>
<accession>G5IFB4</accession>
<evidence type="ECO:0000313" key="12">
    <source>
        <dbReference type="Proteomes" id="UP000005384"/>
    </source>
</evidence>
<dbReference type="InterPro" id="IPR048279">
    <property type="entry name" value="MdtK-like"/>
</dbReference>
<feature type="transmembrane region" description="Helical" evidence="10">
    <location>
        <begin position="103"/>
        <end position="125"/>
    </location>
</feature>
<keyword evidence="8 10" id="KW-0472">Membrane</keyword>
<dbReference type="InterPro" id="IPR002528">
    <property type="entry name" value="MATE_fam"/>
</dbReference>
<evidence type="ECO:0000313" key="11">
    <source>
        <dbReference type="EMBL" id="EHI59860.1"/>
    </source>
</evidence>
<feature type="transmembrane region" description="Helical" evidence="10">
    <location>
        <begin position="286"/>
        <end position="309"/>
    </location>
</feature>
<gene>
    <name evidence="11" type="ORF">HMPREF9473_02191</name>
</gene>
<keyword evidence="9" id="KW-0046">Antibiotic resistance</keyword>
<evidence type="ECO:0000256" key="3">
    <source>
        <dbReference type="ARBA" id="ARBA00022106"/>
    </source>
</evidence>
<proteinExistence type="inferred from homology"/>
<evidence type="ECO:0000256" key="6">
    <source>
        <dbReference type="ARBA" id="ARBA00022692"/>
    </source>
</evidence>